<dbReference type="Gene3D" id="3.30.420.40">
    <property type="match status" value="2"/>
</dbReference>
<proteinExistence type="predicted"/>
<dbReference type="OMA" id="FQRLKCA"/>
<name>E4UY14_ARTGP</name>
<dbReference type="Proteomes" id="UP000002669">
    <property type="component" value="Unassembled WGS sequence"/>
</dbReference>
<evidence type="ECO:0000313" key="2">
    <source>
        <dbReference type="Proteomes" id="UP000002669"/>
    </source>
</evidence>
<dbReference type="STRING" id="535722.E4UY14"/>
<dbReference type="HOGENOM" id="CLU_009958_3_0_1"/>
<accession>E4UY14</accession>
<dbReference type="SUPFAM" id="SSF53067">
    <property type="entry name" value="Actin-like ATPase domain"/>
    <property type="match status" value="1"/>
</dbReference>
<dbReference type="InParanoid" id="E4UY14"/>
<gene>
    <name evidence="1" type="ORF">MGYG_05010</name>
</gene>
<dbReference type="OrthoDB" id="2394218at2759"/>
<dbReference type="GeneID" id="10027688"/>
<evidence type="ECO:0008006" key="3">
    <source>
        <dbReference type="Google" id="ProtNLM"/>
    </source>
</evidence>
<dbReference type="eggNOG" id="KOG0101">
    <property type="taxonomic scope" value="Eukaryota"/>
</dbReference>
<dbReference type="AlphaFoldDB" id="E4UY14"/>
<dbReference type="CDD" id="cd10170">
    <property type="entry name" value="ASKHA_NBD_HSP70"/>
    <property type="match status" value="1"/>
</dbReference>
<dbReference type="Gene3D" id="3.90.640.10">
    <property type="entry name" value="Actin, Chain A, domain 4"/>
    <property type="match status" value="1"/>
</dbReference>
<protein>
    <recommendedName>
        <fullName evidence="3">Hsp70-like protein</fullName>
    </recommendedName>
</protein>
<evidence type="ECO:0000313" key="1">
    <source>
        <dbReference type="EMBL" id="EFR02007.1"/>
    </source>
</evidence>
<dbReference type="EMBL" id="DS989825">
    <property type="protein sequence ID" value="EFR02007.1"/>
    <property type="molecule type" value="Genomic_DNA"/>
</dbReference>
<sequence length="593" mass="67869">MEIDDWIPDIVVGVDFGMTCTGVAYSFAPAWPSPKAIQHWPGKLFSELANKVPTQIAYRHASGSDAQSWGFQCEHEDSGLDVKEYFKLHLYPHHLDDQPDAPSREEALVWFRDYTRCIYQHVISYFASIFPNFGSRRVEFIYSVPTTWKDPRMSAEIVQYMQIDSPNHRVVIGLTEAEAAAVYACKQHYEKDDVILICDAGGGTTDVNVLRVISPVGEPTRLEPLDYVEGKPIGSVFIDKSVHQLVSQKLEKIRQFLPAPPRVIAWRMLSGRFERFKCSFGTDTTWKIPALKLDVPYLNPGSDYPDAGIYNSQISISRQELQRFFDVKLTEMYSLLDEQIARVQRMHPLKRISYLVLSGGFGSSPYVRRGLLERYGNEGAVHGIEGMQILIADEPQLAVVEGLVMDRAQQLKQGVVTLGSRLCRVSYGIICDKMYEPHKHLGEPVRYDERDKTTYALNQIDWLIVQGNPIPQAGVSKQFQKKLEPMELDRPWKVKFVMSTLPADQLPRSMFHGGVRTICEVDIFMDAVDKKQKNHRWYNFKPAYWIIKVIVKVVVGPADLQFQLWTKDGRRIKSSKHEPIRVKWEPIVQEMEG</sequence>
<reference evidence="2" key="1">
    <citation type="journal article" date="2012" name="MBio">
        <title>Comparative genome analysis of Trichophyton rubrum and related dermatophytes reveals candidate genes involved in infection.</title>
        <authorList>
            <person name="Martinez D.A."/>
            <person name="Oliver B.G."/>
            <person name="Graeser Y."/>
            <person name="Goldberg J.M."/>
            <person name="Li W."/>
            <person name="Martinez-Rossi N.M."/>
            <person name="Monod M."/>
            <person name="Shelest E."/>
            <person name="Barton R.C."/>
            <person name="Birch E."/>
            <person name="Brakhage A.A."/>
            <person name="Chen Z."/>
            <person name="Gurr S.J."/>
            <person name="Heiman D."/>
            <person name="Heitman J."/>
            <person name="Kosti I."/>
            <person name="Rossi A."/>
            <person name="Saif S."/>
            <person name="Samalova M."/>
            <person name="Saunders C.W."/>
            <person name="Shea T."/>
            <person name="Summerbell R.C."/>
            <person name="Xu J."/>
            <person name="Young S."/>
            <person name="Zeng Q."/>
            <person name="Birren B.W."/>
            <person name="Cuomo C.A."/>
            <person name="White T.C."/>
        </authorList>
    </citation>
    <scope>NUCLEOTIDE SEQUENCE [LARGE SCALE GENOMIC DNA]</scope>
    <source>
        <strain evidence="2">ATCC MYA-4604 / CBS 118893</strain>
    </source>
</reference>
<organism evidence="2">
    <name type="scientific">Arthroderma gypseum (strain ATCC MYA-4604 / CBS 118893)</name>
    <name type="common">Microsporum gypseum</name>
    <dbReference type="NCBI Taxonomy" id="535722"/>
    <lineage>
        <taxon>Eukaryota</taxon>
        <taxon>Fungi</taxon>
        <taxon>Dikarya</taxon>
        <taxon>Ascomycota</taxon>
        <taxon>Pezizomycotina</taxon>
        <taxon>Eurotiomycetes</taxon>
        <taxon>Eurotiomycetidae</taxon>
        <taxon>Onygenales</taxon>
        <taxon>Arthrodermataceae</taxon>
        <taxon>Nannizzia</taxon>
    </lineage>
</organism>
<dbReference type="VEuPathDB" id="FungiDB:MGYG_05010"/>
<keyword evidence="2" id="KW-1185">Reference proteome</keyword>
<dbReference type="PANTHER" id="PTHR42749">
    <property type="entry name" value="CELL SHAPE-DETERMINING PROTEIN MREB"/>
    <property type="match status" value="1"/>
</dbReference>
<dbReference type="InterPro" id="IPR043129">
    <property type="entry name" value="ATPase_NBD"/>
</dbReference>
<dbReference type="RefSeq" id="XP_003172418.1">
    <property type="nucleotide sequence ID" value="XM_003172370.1"/>
</dbReference>
<dbReference type="PANTHER" id="PTHR42749:SF1">
    <property type="entry name" value="CELL SHAPE-DETERMINING PROTEIN MREB"/>
    <property type="match status" value="1"/>
</dbReference>